<dbReference type="GO" id="GO:0032259">
    <property type="term" value="P:methylation"/>
    <property type="evidence" value="ECO:0007669"/>
    <property type="project" value="UniProtKB-KW"/>
</dbReference>
<dbReference type="EMBL" id="KZ821681">
    <property type="protein sequence ID" value="PYH85138.1"/>
    <property type="molecule type" value="Genomic_DNA"/>
</dbReference>
<dbReference type="InterPro" id="IPR036390">
    <property type="entry name" value="WH_DNA-bd_sf"/>
</dbReference>
<evidence type="ECO:0000313" key="6">
    <source>
        <dbReference type="EMBL" id="PYH85138.1"/>
    </source>
</evidence>
<dbReference type="GO" id="GO:0046983">
    <property type="term" value="F:protein dimerization activity"/>
    <property type="evidence" value="ECO:0007669"/>
    <property type="project" value="InterPro"/>
</dbReference>
<dbReference type="Gene3D" id="3.40.50.150">
    <property type="entry name" value="Vaccinia Virus protein VP39"/>
    <property type="match status" value="1"/>
</dbReference>
<proteinExistence type="predicted"/>
<dbReference type="SUPFAM" id="SSF53335">
    <property type="entry name" value="S-adenosyl-L-methionine-dependent methyltransferases"/>
    <property type="match status" value="1"/>
</dbReference>
<dbReference type="GeneID" id="37140564"/>
<dbReference type="VEuPathDB" id="FungiDB:BO82DRAFT_381141"/>
<keyword evidence="3" id="KW-0949">S-adenosyl-L-methionine</keyword>
<dbReference type="RefSeq" id="XP_025495338.1">
    <property type="nucleotide sequence ID" value="XM_025637822.1"/>
</dbReference>
<dbReference type="PROSITE" id="PS51683">
    <property type="entry name" value="SAM_OMT_II"/>
    <property type="match status" value="1"/>
</dbReference>
<dbReference type="Pfam" id="PF08100">
    <property type="entry name" value="Dimerisation"/>
    <property type="match status" value="1"/>
</dbReference>
<evidence type="ECO:0000256" key="2">
    <source>
        <dbReference type="ARBA" id="ARBA00022679"/>
    </source>
</evidence>
<reference evidence="6 7" key="1">
    <citation type="submission" date="2016-12" db="EMBL/GenBank/DDBJ databases">
        <title>The genomes of Aspergillus section Nigri reveals drivers in fungal speciation.</title>
        <authorList>
            <consortium name="DOE Joint Genome Institute"/>
            <person name="Vesth T.C."/>
            <person name="Nybo J."/>
            <person name="Theobald S."/>
            <person name="Brandl J."/>
            <person name="Frisvad J.C."/>
            <person name="Nielsen K.F."/>
            <person name="Lyhne E.K."/>
            <person name="Kogle M.E."/>
            <person name="Kuo A."/>
            <person name="Riley R."/>
            <person name="Clum A."/>
            <person name="Nolan M."/>
            <person name="Lipzen A."/>
            <person name="Salamov A."/>
            <person name="Henrissat B."/>
            <person name="Wiebenga A."/>
            <person name="De Vries R.P."/>
            <person name="Grigoriev I.V."/>
            <person name="Mortensen U.H."/>
            <person name="Andersen M.R."/>
            <person name="Baker S.E."/>
        </authorList>
    </citation>
    <scope>NUCLEOTIDE SEQUENCE [LARGE SCALE GENOMIC DNA]</scope>
    <source>
        <strain evidence="6 7">CBS 121591</strain>
    </source>
</reference>
<dbReference type="GO" id="GO:0008171">
    <property type="term" value="F:O-methyltransferase activity"/>
    <property type="evidence" value="ECO:0007669"/>
    <property type="project" value="InterPro"/>
</dbReference>
<gene>
    <name evidence="6" type="ORF">BO82DRAFT_381141</name>
</gene>
<dbReference type="OrthoDB" id="1535081at2759"/>
<name>A0A319DAT8_9EURO</name>
<dbReference type="Pfam" id="PF00891">
    <property type="entry name" value="Methyltransf_2"/>
    <property type="match status" value="1"/>
</dbReference>
<evidence type="ECO:0000313" key="7">
    <source>
        <dbReference type="Proteomes" id="UP000248340"/>
    </source>
</evidence>
<evidence type="ECO:0000259" key="4">
    <source>
        <dbReference type="Pfam" id="PF00891"/>
    </source>
</evidence>
<keyword evidence="7" id="KW-1185">Reference proteome</keyword>
<dbReference type="GO" id="GO:0044550">
    <property type="term" value="P:secondary metabolite biosynthetic process"/>
    <property type="evidence" value="ECO:0007669"/>
    <property type="project" value="UniProtKB-ARBA"/>
</dbReference>
<keyword evidence="2 6" id="KW-0808">Transferase</keyword>
<dbReference type="InterPro" id="IPR001077">
    <property type="entry name" value="COMT_C"/>
</dbReference>
<dbReference type="InterPro" id="IPR036388">
    <property type="entry name" value="WH-like_DNA-bd_sf"/>
</dbReference>
<feature type="domain" description="O-methyltransferase dimerisation" evidence="5">
    <location>
        <begin position="81"/>
        <end position="158"/>
    </location>
</feature>
<dbReference type="AlphaFoldDB" id="A0A319DAT8"/>
<protein>
    <submittedName>
        <fullName evidence="6">S-adenosyl-L-methionine-dependent methyltransferase</fullName>
    </submittedName>
</protein>
<dbReference type="SUPFAM" id="SSF46785">
    <property type="entry name" value="Winged helix' DNA-binding domain"/>
    <property type="match status" value="1"/>
</dbReference>
<feature type="domain" description="O-methyltransferase C-terminal" evidence="4">
    <location>
        <begin position="295"/>
        <end position="422"/>
    </location>
</feature>
<dbReference type="InterPro" id="IPR016461">
    <property type="entry name" value="COMT-like"/>
</dbReference>
<dbReference type="PANTHER" id="PTHR43712">
    <property type="entry name" value="PUTATIVE (AFU_ORTHOLOGUE AFUA_4G14580)-RELATED"/>
    <property type="match status" value="1"/>
</dbReference>
<evidence type="ECO:0000256" key="1">
    <source>
        <dbReference type="ARBA" id="ARBA00022603"/>
    </source>
</evidence>
<dbReference type="InterPro" id="IPR012967">
    <property type="entry name" value="COMT_dimerisation"/>
</dbReference>
<evidence type="ECO:0000259" key="5">
    <source>
        <dbReference type="Pfam" id="PF08100"/>
    </source>
</evidence>
<dbReference type="Gene3D" id="1.10.10.10">
    <property type="entry name" value="Winged helix-like DNA-binding domain superfamily/Winged helix DNA-binding domain"/>
    <property type="match status" value="1"/>
</dbReference>
<accession>A0A319DAT8</accession>
<dbReference type="PANTHER" id="PTHR43712:SF11">
    <property type="entry name" value="O-METHYLTRANSFERASE (AFU_ORTHOLOGUE AFUA_2G17820)-RELATED"/>
    <property type="match status" value="1"/>
</dbReference>
<dbReference type="Proteomes" id="UP000248340">
    <property type="component" value="Unassembled WGS sequence"/>
</dbReference>
<organism evidence="6 7">
    <name type="scientific">Aspergillus uvarum CBS 121591</name>
    <dbReference type="NCBI Taxonomy" id="1448315"/>
    <lineage>
        <taxon>Eukaryota</taxon>
        <taxon>Fungi</taxon>
        <taxon>Dikarya</taxon>
        <taxon>Ascomycota</taxon>
        <taxon>Pezizomycotina</taxon>
        <taxon>Eurotiomycetes</taxon>
        <taxon>Eurotiomycetidae</taxon>
        <taxon>Eurotiales</taxon>
        <taxon>Aspergillaceae</taxon>
        <taxon>Aspergillus</taxon>
        <taxon>Aspergillus subgen. Circumdati</taxon>
    </lineage>
</organism>
<sequence length="455" mass="50680">MRNYIFVIPSEDHPNQAPHHRVADFNQISTMSHSDLLRLVSSLANYPALETVDEPTRKQLLESIEKLRRKVETPTDFTIRTVFGSHQAMVLRLAVDLGLFDAIAQQGGTATTAQLAESTGGDELLVSRIMRFLAAINIFEELGPSTYKTTPLAAAYTSQSPLSAIVIHATYTLVTMSQLPSYFAETAWKSPDDATNGPFQHTHRTTQTFFEHLGDHPHLQQAFNAVMSLDFRRSSSAKQWFELYPVESKLFPATENEDLNRATLVDVGGSQGKDLLALSQHLSTQSPPTSDPTLTQPQPKLILQDLPAVIASIPPSTVKAFPGCITLQPHDFFDEQPVRHARAYFLRTVLHDWPDRQALQILGRLRDAMAEDSVLLVNEGVVPETRAGLMAVQTDFIMMCNYGALERTKAQWVDLLGRGGFEVCGVYGEEELRRQQQQQQGGHVVFEARVKRSSS</sequence>
<dbReference type="InterPro" id="IPR029063">
    <property type="entry name" value="SAM-dependent_MTases_sf"/>
</dbReference>
<keyword evidence="1 6" id="KW-0489">Methyltransferase</keyword>
<evidence type="ECO:0000256" key="3">
    <source>
        <dbReference type="ARBA" id="ARBA00022691"/>
    </source>
</evidence>